<dbReference type="GO" id="GO:0030667">
    <property type="term" value="C:secretory granule membrane"/>
    <property type="evidence" value="ECO:0007669"/>
    <property type="project" value="TreeGrafter"/>
</dbReference>
<evidence type="ECO:0000259" key="4">
    <source>
        <dbReference type="Pfam" id="PF01082"/>
    </source>
</evidence>
<dbReference type="KEGG" id="epa:110252171"/>
<dbReference type="Pfam" id="PF01082">
    <property type="entry name" value="Cu2_monooxygen"/>
    <property type="match status" value="1"/>
</dbReference>
<dbReference type="InterPro" id="IPR036939">
    <property type="entry name" value="Cu2_ascorb_mOase_N_sf"/>
</dbReference>
<dbReference type="GO" id="GO:0006589">
    <property type="term" value="P:octopamine biosynthetic process"/>
    <property type="evidence" value="ECO:0007669"/>
    <property type="project" value="TreeGrafter"/>
</dbReference>
<dbReference type="InterPro" id="IPR024548">
    <property type="entry name" value="Cu2_monoox_C"/>
</dbReference>
<dbReference type="Gene3D" id="2.60.120.310">
    <property type="entry name" value="Copper type II, ascorbate-dependent monooxygenase, N-terminal domain"/>
    <property type="match status" value="1"/>
</dbReference>
<name>A0A913Y582_EXADI</name>
<proteinExistence type="inferred from homology"/>
<feature type="domain" description="Copper type II ascorbate-dependent monooxygenase C-terminal" evidence="5">
    <location>
        <begin position="102"/>
        <end position="248"/>
    </location>
</feature>
<dbReference type="OrthoDB" id="10003276at2759"/>
<dbReference type="RefSeq" id="XP_020914603.1">
    <property type="nucleotide sequence ID" value="XM_021058944.2"/>
</dbReference>
<keyword evidence="7" id="KW-1185">Reference proteome</keyword>
<dbReference type="Proteomes" id="UP000887567">
    <property type="component" value="Unplaced"/>
</dbReference>
<dbReference type="InterPro" id="IPR000323">
    <property type="entry name" value="Cu2_ascorb_mOase_N"/>
</dbReference>
<dbReference type="AlphaFoldDB" id="A0A913Y582"/>
<evidence type="ECO:0000256" key="3">
    <source>
        <dbReference type="ARBA" id="ARBA00023180"/>
    </source>
</evidence>
<dbReference type="InterPro" id="IPR000945">
    <property type="entry name" value="DBH-like"/>
</dbReference>
<feature type="domain" description="Copper type II ascorbate-dependent monooxygenase N-terminal" evidence="4">
    <location>
        <begin position="1"/>
        <end position="82"/>
    </location>
</feature>
<evidence type="ECO:0000313" key="6">
    <source>
        <dbReference type="EnsemblMetazoa" id="XP_020914603.1"/>
    </source>
</evidence>
<dbReference type="SUPFAM" id="SSF49742">
    <property type="entry name" value="PHM/PNGase F"/>
    <property type="match status" value="2"/>
</dbReference>
<comment type="similarity">
    <text evidence="1">Belongs to the copper type II ascorbate-dependent monooxygenase family.</text>
</comment>
<dbReference type="GO" id="GO:0005615">
    <property type="term" value="C:extracellular space"/>
    <property type="evidence" value="ECO:0007669"/>
    <property type="project" value="TreeGrafter"/>
</dbReference>
<protein>
    <recommendedName>
        <fullName evidence="8">DBH-like monooxygenase protein 1</fullName>
    </recommendedName>
</protein>
<evidence type="ECO:0000259" key="5">
    <source>
        <dbReference type="Pfam" id="PF03712"/>
    </source>
</evidence>
<dbReference type="Pfam" id="PF03712">
    <property type="entry name" value="Cu2_monoox_C"/>
    <property type="match status" value="1"/>
</dbReference>
<sequence>MIITVCDPNFPEHYNDYSEDCKKRANMPAEVLGCRREGLMAGGWAVGGGPFIYPSHVGFAVGSEFAGRHFILEIHYDNPGQKSDFYDSSGMRFYYTNKLREYDAGLLSGGVVTSKWMMIPPKQQAWKTVGYCSKQCTEEALKNSPLPEGGIKIFSSNLHTHLAGRAAWTQHIRNGVELPEIDRDDNYDFNFQDARTLEREIHFKPGDEIIQTCIYNTMDRENMTYGGAATTDEMCLNYLTYYPFLPNMSRVCRSIDLQAGSAMLKKYYPELKSPTKAMRNPIMASNKIWTKEMIDDYKKMLDGQTGYSATSHGCKNRNSYNLNLTLEEAVKDKYQIPIPKITTPLPKPTDNCKDVNSSAITLSVWFLSHVVCLVAVTILT</sequence>
<dbReference type="InterPro" id="IPR008977">
    <property type="entry name" value="PHM/PNGase_F_dom_sf"/>
</dbReference>
<keyword evidence="3" id="KW-0325">Glycoprotein</keyword>
<dbReference type="PANTHER" id="PTHR10157">
    <property type="entry name" value="DOPAMINE BETA HYDROXYLASE RELATED"/>
    <property type="match status" value="1"/>
</dbReference>
<dbReference type="Gene3D" id="2.60.120.230">
    <property type="match status" value="1"/>
</dbReference>
<evidence type="ECO:0000256" key="1">
    <source>
        <dbReference type="ARBA" id="ARBA00010676"/>
    </source>
</evidence>
<dbReference type="GO" id="GO:0042421">
    <property type="term" value="P:norepinephrine biosynthetic process"/>
    <property type="evidence" value="ECO:0007669"/>
    <property type="project" value="TreeGrafter"/>
</dbReference>
<accession>A0A913Y582</accession>
<organism evidence="6 7">
    <name type="scientific">Exaiptasia diaphana</name>
    <name type="common">Tropical sea anemone</name>
    <name type="synonym">Aiptasia pulchella</name>
    <dbReference type="NCBI Taxonomy" id="2652724"/>
    <lineage>
        <taxon>Eukaryota</taxon>
        <taxon>Metazoa</taxon>
        <taxon>Cnidaria</taxon>
        <taxon>Anthozoa</taxon>
        <taxon>Hexacorallia</taxon>
        <taxon>Actiniaria</taxon>
        <taxon>Aiptasiidae</taxon>
        <taxon>Exaiptasia</taxon>
    </lineage>
</organism>
<dbReference type="GO" id="GO:0005507">
    <property type="term" value="F:copper ion binding"/>
    <property type="evidence" value="ECO:0007669"/>
    <property type="project" value="InterPro"/>
</dbReference>
<dbReference type="GO" id="GO:0042420">
    <property type="term" value="P:dopamine catabolic process"/>
    <property type="evidence" value="ECO:0007669"/>
    <property type="project" value="TreeGrafter"/>
</dbReference>
<reference evidence="6" key="1">
    <citation type="submission" date="2022-11" db="UniProtKB">
        <authorList>
            <consortium name="EnsemblMetazoa"/>
        </authorList>
    </citation>
    <scope>IDENTIFICATION</scope>
</reference>
<dbReference type="GeneID" id="110252171"/>
<keyword evidence="2" id="KW-1015">Disulfide bond</keyword>
<dbReference type="InterPro" id="IPR014784">
    <property type="entry name" value="Cu2_ascorb_mOase-like_C"/>
</dbReference>
<dbReference type="PANTHER" id="PTHR10157:SF23">
    <property type="entry name" value="MOXD1 HOMOLOG 1"/>
    <property type="match status" value="1"/>
</dbReference>
<dbReference type="EnsemblMetazoa" id="XM_021058944.2">
    <property type="protein sequence ID" value="XP_020914603.1"/>
    <property type="gene ID" value="LOC110252171"/>
</dbReference>
<evidence type="ECO:0008006" key="8">
    <source>
        <dbReference type="Google" id="ProtNLM"/>
    </source>
</evidence>
<evidence type="ECO:0000313" key="7">
    <source>
        <dbReference type="Proteomes" id="UP000887567"/>
    </source>
</evidence>
<dbReference type="GO" id="GO:0004500">
    <property type="term" value="F:dopamine beta-monooxygenase activity"/>
    <property type="evidence" value="ECO:0007669"/>
    <property type="project" value="InterPro"/>
</dbReference>
<evidence type="ECO:0000256" key="2">
    <source>
        <dbReference type="ARBA" id="ARBA00023157"/>
    </source>
</evidence>
<dbReference type="FunFam" id="2.60.120.230:FF:000001">
    <property type="entry name" value="Monooxygenase, DBH-like 1"/>
    <property type="match status" value="1"/>
</dbReference>